<gene>
    <name evidence="1" type="ORF">VPR01S_17_00080</name>
</gene>
<evidence type="ECO:0008006" key="3">
    <source>
        <dbReference type="Google" id="ProtNLM"/>
    </source>
</evidence>
<dbReference type="Gene3D" id="3.40.30.10">
    <property type="entry name" value="Glutaredoxin"/>
    <property type="match status" value="1"/>
</dbReference>
<protein>
    <recommendedName>
        <fullName evidence="3">Alkyl hydroperoxide reductase subunit C/ Thiol specific antioxidant domain-containing protein</fullName>
    </recommendedName>
</protein>
<sequence length="74" mass="8093">MCVDSTRCLNELETYKAAFAAVGVEIVAISADSKAQLEEHQSRLEVSFPLADGLSDALRAGSYHQYPIRGTLDY</sequence>
<dbReference type="InterPro" id="IPR036249">
    <property type="entry name" value="Thioredoxin-like_sf"/>
</dbReference>
<name>U3BFT1_VIBPR</name>
<dbReference type="Proteomes" id="UP000016570">
    <property type="component" value="Unassembled WGS sequence"/>
</dbReference>
<organism evidence="1 2">
    <name type="scientific">Vibrio proteolyticus NBRC 13287</name>
    <dbReference type="NCBI Taxonomy" id="1219065"/>
    <lineage>
        <taxon>Bacteria</taxon>
        <taxon>Pseudomonadati</taxon>
        <taxon>Pseudomonadota</taxon>
        <taxon>Gammaproteobacteria</taxon>
        <taxon>Vibrionales</taxon>
        <taxon>Vibrionaceae</taxon>
        <taxon>Vibrio</taxon>
    </lineage>
</organism>
<reference evidence="1 2" key="1">
    <citation type="submission" date="2013-09" db="EMBL/GenBank/DDBJ databases">
        <title>Whole genome shotgun sequence of Vibrio proteolyticus NBRC 13287.</title>
        <authorList>
            <person name="Isaki S."/>
            <person name="Hosoyama A."/>
            <person name="Numata M."/>
            <person name="Hashimoto M."/>
            <person name="Hosoyama Y."/>
            <person name="Tsuchikane K."/>
            <person name="Noguchi M."/>
            <person name="Hirakata S."/>
            <person name="Ichikawa N."/>
            <person name="Ohji S."/>
            <person name="Yamazoe A."/>
            <person name="Fujita N."/>
        </authorList>
    </citation>
    <scope>NUCLEOTIDE SEQUENCE [LARGE SCALE GENOMIC DNA]</scope>
    <source>
        <strain evidence="1 2">NBRC 13287</strain>
    </source>
</reference>
<dbReference type="AlphaFoldDB" id="U3BFT1"/>
<evidence type="ECO:0000313" key="2">
    <source>
        <dbReference type="Proteomes" id="UP000016570"/>
    </source>
</evidence>
<comment type="caution">
    <text evidence="1">The sequence shown here is derived from an EMBL/GenBank/DDBJ whole genome shotgun (WGS) entry which is preliminary data.</text>
</comment>
<dbReference type="eggNOG" id="COG1225">
    <property type="taxonomic scope" value="Bacteria"/>
</dbReference>
<keyword evidence="2" id="KW-1185">Reference proteome</keyword>
<accession>U3BFT1</accession>
<dbReference type="RefSeq" id="WP_021706528.1">
    <property type="nucleotide sequence ID" value="NZ_BATJ01000017.1"/>
</dbReference>
<dbReference type="STRING" id="1219065.VPR01S_17_00080"/>
<dbReference type="SUPFAM" id="SSF52833">
    <property type="entry name" value="Thioredoxin-like"/>
    <property type="match status" value="1"/>
</dbReference>
<evidence type="ECO:0000313" key="1">
    <source>
        <dbReference type="EMBL" id="GAD68559.1"/>
    </source>
</evidence>
<proteinExistence type="predicted"/>
<dbReference type="EMBL" id="BATJ01000017">
    <property type="protein sequence ID" value="GAD68559.1"/>
    <property type="molecule type" value="Genomic_DNA"/>
</dbReference>